<dbReference type="KEGG" id="npu:Npun_F1085"/>
<dbReference type="PhylomeDB" id="B2IW66"/>
<dbReference type="STRING" id="63737.Npun_F1085"/>
<feature type="domain" description="Response regulatory" evidence="4">
    <location>
        <begin position="3"/>
        <end position="119"/>
    </location>
</feature>
<dbReference type="EMBL" id="CP001037">
    <property type="protein sequence ID" value="ACC79811.1"/>
    <property type="molecule type" value="Genomic_DNA"/>
</dbReference>
<dbReference type="InterPro" id="IPR001789">
    <property type="entry name" value="Sig_transdc_resp-reg_receiver"/>
</dbReference>
<organism evidence="5 6">
    <name type="scientific">Nostoc punctiforme (strain ATCC 29133 / PCC 73102)</name>
    <dbReference type="NCBI Taxonomy" id="63737"/>
    <lineage>
        <taxon>Bacteria</taxon>
        <taxon>Bacillati</taxon>
        <taxon>Cyanobacteriota</taxon>
        <taxon>Cyanophyceae</taxon>
        <taxon>Nostocales</taxon>
        <taxon>Nostocaceae</taxon>
        <taxon>Nostoc</taxon>
    </lineage>
</organism>
<dbReference type="PANTHER" id="PTHR44591">
    <property type="entry name" value="STRESS RESPONSE REGULATOR PROTEIN 1"/>
    <property type="match status" value="1"/>
</dbReference>
<dbReference type="HOGENOM" id="CLU_000445_69_17_3"/>
<evidence type="ECO:0000256" key="2">
    <source>
        <dbReference type="ARBA" id="ARBA00023012"/>
    </source>
</evidence>
<reference evidence="6" key="1">
    <citation type="submission" date="2008-04" db="EMBL/GenBank/DDBJ databases">
        <title>Complete sequence of chromosome of Nostoc punctiforme ATCC 29133.</title>
        <authorList>
            <consortium name="US DOE Joint Genome Institute"/>
            <person name="Copeland A."/>
            <person name="Lucas S."/>
            <person name="Lapidus A."/>
            <person name="Glavina del Rio T."/>
            <person name="Dalin E."/>
            <person name="Tice H."/>
            <person name="Pitluck S."/>
            <person name="Chain P."/>
            <person name="Malfatti S."/>
            <person name="Shin M."/>
            <person name="Vergez L."/>
            <person name="Schmutz J."/>
            <person name="Larimer F."/>
            <person name="Land M."/>
            <person name="Hauser L."/>
            <person name="Kyrpides N."/>
            <person name="Kim E."/>
            <person name="Meeks J.C."/>
            <person name="Elhai J."/>
            <person name="Campbell E.L."/>
            <person name="Thiel T."/>
            <person name="Longmire J."/>
            <person name="Potts M."/>
            <person name="Atlas R."/>
        </authorList>
    </citation>
    <scope>NUCLEOTIDE SEQUENCE [LARGE SCALE GENOMIC DNA]</scope>
    <source>
        <strain evidence="6">ATCC 29133 / PCC 73102</strain>
    </source>
</reference>
<dbReference type="InterPro" id="IPR011006">
    <property type="entry name" value="CheY-like_superfamily"/>
</dbReference>
<sequence length="120" mass="13478">MATVLVVEDTPSQLELINSFLRDSGYTVIKAYDAKDGMSKAINHHLDAIITDVVMPEISGFEFCRQLKKNPVTQKVPIIICSSKNQPIDRIWGMRQGANVYLTKPFTKQQLLNALKSLVE</sequence>
<proteinExistence type="predicted"/>
<dbReference type="EnsemblBacteria" id="ACC79811">
    <property type="protein sequence ID" value="ACC79811"/>
    <property type="gene ID" value="Npun_F1085"/>
</dbReference>
<accession>B2IW66</accession>
<reference evidence="5 6" key="2">
    <citation type="journal article" date="2013" name="Plant Physiol.">
        <title>A Nostoc punctiforme Sugar Transporter Necessary to Establish a Cyanobacterium-Plant Symbiosis.</title>
        <authorList>
            <person name="Ekman M."/>
            <person name="Picossi S."/>
            <person name="Campbell E.L."/>
            <person name="Meeks J.C."/>
            <person name="Flores E."/>
        </authorList>
    </citation>
    <scope>NUCLEOTIDE SEQUENCE [LARGE SCALE GENOMIC DNA]</scope>
    <source>
        <strain evidence="6">ATCC 29133 / PCC 73102</strain>
    </source>
</reference>
<dbReference type="Proteomes" id="UP000001191">
    <property type="component" value="Chromosome"/>
</dbReference>
<evidence type="ECO:0000313" key="5">
    <source>
        <dbReference type="EMBL" id="ACC79811.1"/>
    </source>
</evidence>
<dbReference type="GO" id="GO:0000160">
    <property type="term" value="P:phosphorelay signal transduction system"/>
    <property type="evidence" value="ECO:0007669"/>
    <property type="project" value="UniProtKB-KW"/>
</dbReference>
<dbReference type="eggNOG" id="COG0745">
    <property type="taxonomic scope" value="Bacteria"/>
</dbReference>
<evidence type="ECO:0000256" key="1">
    <source>
        <dbReference type="ARBA" id="ARBA00022553"/>
    </source>
</evidence>
<dbReference type="Gene3D" id="3.40.50.2300">
    <property type="match status" value="1"/>
</dbReference>
<dbReference type="SUPFAM" id="SSF52172">
    <property type="entry name" value="CheY-like"/>
    <property type="match status" value="1"/>
</dbReference>
<evidence type="ECO:0000256" key="3">
    <source>
        <dbReference type="PROSITE-ProRule" id="PRU00169"/>
    </source>
</evidence>
<dbReference type="PROSITE" id="PS50110">
    <property type="entry name" value="RESPONSE_REGULATORY"/>
    <property type="match status" value="1"/>
</dbReference>
<dbReference type="SMART" id="SM00448">
    <property type="entry name" value="REC"/>
    <property type="match status" value="1"/>
</dbReference>
<gene>
    <name evidence="5" type="ordered locus">Npun_F1085</name>
</gene>
<evidence type="ECO:0000259" key="4">
    <source>
        <dbReference type="PROSITE" id="PS50110"/>
    </source>
</evidence>
<evidence type="ECO:0000313" key="6">
    <source>
        <dbReference type="Proteomes" id="UP000001191"/>
    </source>
</evidence>
<dbReference type="AlphaFoldDB" id="B2IW66"/>
<dbReference type="OrthoDB" id="582422at2"/>
<dbReference type="InterPro" id="IPR050595">
    <property type="entry name" value="Bact_response_regulator"/>
</dbReference>
<protein>
    <submittedName>
        <fullName evidence="5">Response regulator receiver protein</fullName>
    </submittedName>
</protein>
<name>B2IW66_NOSP7</name>
<feature type="modified residue" description="4-aspartylphosphate" evidence="3">
    <location>
        <position position="52"/>
    </location>
</feature>
<dbReference type="PANTHER" id="PTHR44591:SF14">
    <property type="entry name" value="PROTEIN PILG"/>
    <property type="match status" value="1"/>
</dbReference>
<keyword evidence="2" id="KW-0902">Two-component regulatory system</keyword>
<dbReference type="Pfam" id="PF00072">
    <property type="entry name" value="Response_reg"/>
    <property type="match status" value="1"/>
</dbReference>
<dbReference type="RefSeq" id="WP_012407832.1">
    <property type="nucleotide sequence ID" value="NC_010628.1"/>
</dbReference>
<keyword evidence="6" id="KW-1185">Reference proteome</keyword>
<keyword evidence="1 3" id="KW-0597">Phosphoprotein</keyword>